<proteinExistence type="predicted"/>
<protein>
    <submittedName>
        <fullName evidence="1">Uncharacterized protein</fullName>
    </submittedName>
</protein>
<name>B0RKW8_YEREN</name>
<dbReference type="EMBL" id="AM905950">
    <property type="protein sequence ID" value="CAP20218.1"/>
    <property type="molecule type" value="Genomic_DNA"/>
</dbReference>
<evidence type="ECO:0000313" key="1">
    <source>
        <dbReference type="EMBL" id="CAP20218.1"/>
    </source>
</evidence>
<sequence>MCRSLSIQRQLYLCKHPPLLNDGRNAKNSFLKKAPQKGAFFDLSSCVHLRPTLPAATLLPYHSSHLYR</sequence>
<accession>B0RKW8</accession>
<keyword evidence="1" id="KW-0614">Plasmid</keyword>
<dbReference type="AlphaFoldDB" id="B0RKW8"/>
<reference evidence="1" key="1">
    <citation type="journal article" date="2008" name="J. Bacteriol.">
        <title>Genetic and functional properties of the self-transmissible Yersinia enterocolitica plasmid pYE854, which mobilizes the virulence plasmid pYV.</title>
        <authorList>
            <person name="Hammerl J.A."/>
            <person name="Klein I."/>
            <person name="Lanka E."/>
            <person name="Appel B."/>
            <person name="Hertwig S."/>
        </authorList>
    </citation>
    <scope>NUCLEOTIDE SEQUENCE [LARGE SCALE GENOMIC DNA]</scope>
    <source>
        <strain evidence="1">29854</strain>
        <plasmid evidence="1">pYE854</plasmid>
    </source>
</reference>
<organism evidence="1">
    <name type="scientific">Yersinia enterocolitica</name>
    <dbReference type="NCBI Taxonomy" id="630"/>
    <lineage>
        <taxon>Bacteria</taxon>
        <taxon>Pseudomonadati</taxon>
        <taxon>Pseudomonadota</taxon>
        <taxon>Gammaproteobacteria</taxon>
        <taxon>Enterobacterales</taxon>
        <taxon>Yersiniaceae</taxon>
        <taxon>Yersinia</taxon>
    </lineage>
</organism>
<geneLocation type="plasmid" evidence="1">
    <name>pYE854</name>
</geneLocation>